<gene>
    <name evidence="2" type="ORF">Mco01_36720</name>
</gene>
<proteinExistence type="predicted"/>
<dbReference type="Gene3D" id="3.40.50.720">
    <property type="entry name" value="NAD(P)-binding Rossmann-like Domain"/>
    <property type="match status" value="1"/>
</dbReference>
<dbReference type="Pfam" id="PF00899">
    <property type="entry name" value="ThiF"/>
    <property type="match status" value="1"/>
</dbReference>
<name>A0ABQ4G0U8_9ACTN</name>
<evidence type="ECO:0000259" key="1">
    <source>
        <dbReference type="Pfam" id="PF00899"/>
    </source>
</evidence>
<reference evidence="2 3" key="1">
    <citation type="submission" date="2021-01" db="EMBL/GenBank/DDBJ databases">
        <title>Whole genome shotgun sequence of Microbispora corallina NBRC 16416.</title>
        <authorList>
            <person name="Komaki H."/>
            <person name="Tamura T."/>
        </authorList>
    </citation>
    <scope>NUCLEOTIDE SEQUENCE [LARGE SCALE GENOMIC DNA]</scope>
    <source>
        <strain evidence="2 3">NBRC 16416</strain>
    </source>
</reference>
<dbReference type="EMBL" id="BOOC01000014">
    <property type="protein sequence ID" value="GIH40672.1"/>
    <property type="molecule type" value="Genomic_DNA"/>
</dbReference>
<organism evidence="2 3">
    <name type="scientific">Microbispora corallina</name>
    <dbReference type="NCBI Taxonomy" id="83302"/>
    <lineage>
        <taxon>Bacteria</taxon>
        <taxon>Bacillati</taxon>
        <taxon>Actinomycetota</taxon>
        <taxon>Actinomycetes</taxon>
        <taxon>Streptosporangiales</taxon>
        <taxon>Streptosporangiaceae</taxon>
        <taxon>Microbispora</taxon>
    </lineage>
</organism>
<protein>
    <recommendedName>
        <fullName evidence="1">THIF-type NAD/FAD binding fold domain-containing protein</fullName>
    </recommendedName>
</protein>
<dbReference type="InterPro" id="IPR000594">
    <property type="entry name" value="ThiF_NAD_FAD-bd"/>
</dbReference>
<accession>A0ABQ4G0U8</accession>
<evidence type="ECO:0000313" key="2">
    <source>
        <dbReference type="EMBL" id="GIH40672.1"/>
    </source>
</evidence>
<comment type="caution">
    <text evidence="2">The sequence shown here is derived from an EMBL/GenBank/DDBJ whole genome shotgun (WGS) entry which is preliminary data.</text>
</comment>
<sequence>MKPALRRVERDGRTLQFGVHPLRAVVLIDVEPPVRRLIDGLDGTRTLRQAAAEGGLDEGSAREVVDRLAERGLIEDAAVRPDALAGLTVAERDRLRPDLARLSLTSSDGGMRAMAARRAGRVRIYGAGRVGAQVAALFAAAGVGHVCVVDPGAARPEDLAPGGLGRVALGGSREDAAVALLREIAPGITAWPGRSASRLGDHAPGPDLVVLAPVGPLDPVLVRDLVTGGVPHLLAAAFEGHGCAGPLVVPGVTPCLRCLDLVRRDRDPSWPAVVARLGGYPPGEIACDVALASLVAAQAAAHALDYLDRGEVPGSTWDVAPGWHWRRRTWQPHPECDCRAASRAGLPPAPEAEAA</sequence>
<feature type="domain" description="THIF-type NAD/FAD binding fold" evidence="1">
    <location>
        <begin position="115"/>
        <end position="306"/>
    </location>
</feature>
<dbReference type="SUPFAM" id="SSF69572">
    <property type="entry name" value="Activating enzymes of the ubiquitin-like proteins"/>
    <property type="match status" value="1"/>
</dbReference>
<dbReference type="Proteomes" id="UP000603904">
    <property type="component" value="Unassembled WGS sequence"/>
</dbReference>
<dbReference type="InterPro" id="IPR035985">
    <property type="entry name" value="Ubiquitin-activating_enz"/>
</dbReference>
<evidence type="ECO:0000313" key="3">
    <source>
        <dbReference type="Proteomes" id="UP000603904"/>
    </source>
</evidence>
<keyword evidence="3" id="KW-1185">Reference proteome</keyword>